<name>A0A3M0AJ47_9GAMM</name>
<feature type="signal peptide" evidence="2">
    <location>
        <begin position="1"/>
        <end position="35"/>
    </location>
</feature>
<evidence type="ECO:0000259" key="3">
    <source>
        <dbReference type="Pfam" id="PF13505"/>
    </source>
</evidence>
<dbReference type="Proteomes" id="UP000267187">
    <property type="component" value="Unassembled WGS sequence"/>
</dbReference>
<dbReference type="SUPFAM" id="SSF56925">
    <property type="entry name" value="OMPA-like"/>
    <property type="match status" value="1"/>
</dbReference>
<dbReference type="Pfam" id="PF13505">
    <property type="entry name" value="OMP_b-brl"/>
    <property type="match status" value="1"/>
</dbReference>
<protein>
    <submittedName>
        <fullName evidence="4">Outer membrane protein with beta-barrel domain</fullName>
    </submittedName>
</protein>
<keyword evidence="1 2" id="KW-0732">Signal</keyword>
<proteinExistence type="predicted"/>
<keyword evidence="5" id="KW-1185">Reference proteome</keyword>
<dbReference type="RefSeq" id="WP_121875908.1">
    <property type="nucleotide sequence ID" value="NZ_REFJ01000001.1"/>
</dbReference>
<dbReference type="AlphaFoldDB" id="A0A3M0AJ47"/>
<accession>A0A3M0AJ47</accession>
<feature type="chain" id="PRO_5017959990" evidence="2">
    <location>
        <begin position="36"/>
        <end position="222"/>
    </location>
</feature>
<dbReference type="Gene3D" id="2.40.160.20">
    <property type="match status" value="1"/>
</dbReference>
<sequence length="222" mass="24163">MALTRLNKSVTKLRSLSIKAACVLATTAICSTASAADNMYVNFGLGGLNVDTDEGRLLKLIGDAGVNVTDVSFDTSSTTFFLRGGYEFNDYLALEALYQDYSSTRTLLVGQVIDPDALPAILANGIPGSGDAYGASARFTLPLNKVWFIDARVGAMSWNSEKVLSFPSLDREIVQENSGTDPVYGLGMRFFINHSFEIAAEYQYADFDTKTESYSVVLGYRF</sequence>
<evidence type="ECO:0000313" key="4">
    <source>
        <dbReference type="EMBL" id="RMA82585.1"/>
    </source>
</evidence>
<organism evidence="4 5">
    <name type="scientific">Umboniibacter marinipuniceus</name>
    <dbReference type="NCBI Taxonomy" id="569599"/>
    <lineage>
        <taxon>Bacteria</taxon>
        <taxon>Pseudomonadati</taxon>
        <taxon>Pseudomonadota</taxon>
        <taxon>Gammaproteobacteria</taxon>
        <taxon>Cellvibrionales</taxon>
        <taxon>Cellvibrionaceae</taxon>
        <taxon>Umboniibacter</taxon>
    </lineage>
</organism>
<reference evidence="4 5" key="1">
    <citation type="submission" date="2018-10" db="EMBL/GenBank/DDBJ databases">
        <title>Genomic Encyclopedia of Type Strains, Phase IV (KMG-IV): sequencing the most valuable type-strain genomes for metagenomic binning, comparative biology and taxonomic classification.</title>
        <authorList>
            <person name="Goeker M."/>
        </authorList>
    </citation>
    <scope>NUCLEOTIDE SEQUENCE [LARGE SCALE GENOMIC DNA]</scope>
    <source>
        <strain evidence="4 5">DSM 25080</strain>
    </source>
</reference>
<dbReference type="EMBL" id="REFJ01000001">
    <property type="protein sequence ID" value="RMA82585.1"/>
    <property type="molecule type" value="Genomic_DNA"/>
</dbReference>
<evidence type="ECO:0000256" key="2">
    <source>
        <dbReference type="SAM" id="SignalP"/>
    </source>
</evidence>
<feature type="domain" description="Outer membrane protein beta-barrel" evidence="3">
    <location>
        <begin position="23"/>
        <end position="222"/>
    </location>
</feature>
<dbReference type="InterPro" id="IPR011250">
    <property type="entry name" value="OMP/PagP_B-barrel"/>
</dbReference>
<gene>
    <name evidence="4" type="ORF">DFR27_0536</name>
</gene>
<evidence type="ECO:0000313" key="5">
    <source>
        <dbReference type="Proteomes" id="UP000267187"/>
    </source>
</evidence>
<dbReference type="OrthoDB" id="7620169at2"/>
<dbReference type="InterPro" id="IPR027385">
    <property type="entry name" value="Beta-barrel_OMP"/>
</dbReference>
<comment type="caution">
    <text evidence="4">The sequence shown here is derived from an EMBL/GenBank/DDBJ whole genome shotgun (WGS) entry which is preliminary data.</text>
</comment>
<evidence type="ECO:0000256" key="1">
    <source>
        <dbReference type="ARBA" id="ARBA00022729"/>
    </source>
</evidence>